<reference evidence="1 2" key="1">
    <citation type="submission" date="2018-08" db="EMBL/GenBank/DDBJ databases">
        <title>Recombination of ecologically and evolutionarily significant loci maintains genetic cohesion in the Pseudomonas syringae species complex.</title>
        <authorList>
            <person name="Dillon M."/>
            <person name="Thakur S."/>
            <person name="Almeida R.N.D."/>
            <person name="Weir B.S."/>
            <person name="Guttman D.S."/>
        </authorList>
    </citation>
    <scope>NUCLEOTIDE SEQUENCE [LARGE SCALE GENOMIC DNA]</scope>
    <source>
        <strain evidence="1 2">ICMP 535</strain>
    </source>
</reference>
<gene>
    <name evidence="1" type="ORF">ALQ05_04111</name>
</gene>
<evidence type="ECO:0000313" key="1">
    <source>
        <dbReference type="EMBL" id="RMQ39002.1"/>
    </source>
</evidence>
<sequence>MPDETKRTDTLNAWLEKREPAAAHSNELVQAHAMALMWLEAQNIRPETVEDALKVTDNYLAVLKECVDVLGGSNLEITATFPDGKVTIEILSR</sequence>
<dbReference type="RefSeq" id="WP_122389796.1">
    <property type="nucleotide sequence ID" value="NZ_RBRD01000098.1"/>
</dbReference>
<organism evidence="1 2">
    <name type="scientific">Pseudomonas amygdali pv. mori</name>
    <dbReference type="NCBI Taxonomy" id="34065"/>
    <lineage>
        <taxon>Bacteria</taxon>
        <taxon>Pseudomonadati</taxon>
        <taxon>Pseudomonadota</taxon>
        <taxon>Gammaproteobacteria</taxon>
        <taxon>Pseudomonadales</taxon>
        <taxon>Pseudomonadaceae</taxon>
        <taxon>Pseudomonas</taxon>
        <taxon>Pseudomonas amygdali</taxon>
    </lineage>
</organism>
<dbReference type="AlphaFoldDB" id="A0A3M4LC18"/>
<evidence type="ECO:0000313" key="2">
    <source>
        <dbReference type="Proteomes" id="UP000279553"/>
    </source>
</evidence>
<name>A0A3M4LC18_PSEA0</name>
<comment type="caution">
    <text evidence="1">The sequence shown here is derived from an EMBL/GenBank/DDBJ whole genome shotgun (WGS) entry which is preliminary data.</text>
</comment>
<dbReference type="Proteomes" id="UP000279553">
    <property type="component" value="Unassembled WGS sequence"/>
</dbReference>
<proteinExistence type="predicted"/>
<accession>A0A3M4LC18</accession>
<dbReference type="EMBL" id="RBRD01000098">
    <property type="protein sequence ID" value="RMQ39002.1"/>
    <property type="molecule type" value="Genomic_DNA"/>
</dbReference>
<protein>
    <submittedName>
        <fullName evidence="1">Prophage PssSM-01, Orf22</fullName>
    </submittedName>
</protein>